<dbReference type="EMBL" id="KZ821220">
    <property type="protein sequence ID" value="PYH48941.1"/>
    <property type="molecule type" value="Genomic_DNA"/>
</dbReference>
<keyword evidence="2" id="KW-1185">Reference proteome</keyword>
<gene>
    <name evidence="1" type="ORF">BP01DRAFT_362670</name>
</gene>
<protein>
    <submittedName>
        <fullName evidence="1">Uncharacterized protein</fullName>
    </submittedName>
</protein>
<dbReference type="GeneID" id="37077461"/>
<accession>A0A318ZMU2</accession>
<dbReference type="AlphaFoldDB" id="A0A318ZMU2"/>
<evidence type="ECO:0000313" key="1">
    <source>
        <dbReference type="EMBL" id="PYH48941.1"/>
    </source>
</evidence>
<evidence type="ECO:0000313" key="2">
    <source>
        <dbReference type="Proteomes" id="UP000248349"/>
    </source>
</evidence>
<proteinExistence type="predicted"/>
<dbReference type="Proteomes" id="UP000248349">
    <property type="component" value="Unassembled WGS sequence"/>
</dbReference>
<dbReference type="RefSeq" id="XP_025434923.1">
    <property type="nucleotide sequence ID" value="XM_025576233.1"/>
</dbReference>
<name>A0A318ZMU2_9EURO</name>
<reference evidence="1 2" key="1">
    <citation type="submission" date="2016-12" db="EMBL/GenBank/DDBJ databases">
        <title>The genomes of Aspergillus section Nigri reveals drivers in fungal speciation.</title>
        <authorList>
            <consortium name="DOE Joint Genome Institute"/>
            <person name="Vesth T.C."/>
            <person name="Nybo J."/>
            <person name="Theobald S."/>
            <person name="Brandl J."/>
            <person name="Frisvad J.C."/>
            <person name="Nielsen K.F."/>
            <person name="Lyhne E.K."/>
            <person name="Kogle M.E."/>
            <person name="Kuo A."/>
            <person name="Riley R."/>
            <person name="Clum A."/>
            <person name="Nolan M."/>
            <person name="Lipzen A."/>
            <person name="Salamov A."/>
            <person name="Henrissat B."/>
            <person name="Wiebenga A."/>
            <person name="De Vries R.P."/>
            <person name="Grigoriev I.V."/>
            <person name="Mortensen U.H."/>
            <person name="Andersen M.R."/>
            <person name="Baker S.E."/>
        </authorList>
    </citation>
    <scope>NUCLEOTIDE SEQUENCE [LARGE SCALE GENOMIC DNA]</scope>
    <source>
        <strain evidence="1 2">JOP 1030-1</strain>
    </source>
</reference>
<organism evidence="1 2">
    <name type="scientific">Aspergillus saccharolyticus JOP 1030-1</name>
    <dbReference type="NCBI Taxonomy" id="1450539"/>
    <lineage>
        <taxon>Eukaryota</taxon>
        <taxon>Fungi</taxon>
        <taxon>Dikarya</taxon>
        <taxon>Ascomycota</taxon>
        <taxon>Pezizomycotina</taxon>
        <taxon>Eurotiomycetes</taxon>
        <taxon>Eurotiomycetidae</taxon>
        <taxon>Eurotiales</taxon>
        <taxon>Aspergillaceae</taxon>
        <taxon>Aspergillus</taxon>
        <taxon>Aspergillus subgen. Circumdati</taxon>
    </lineage>
</organism>
<sequence>MPVDWMSRMLAYCSVHRSKLNAGLVSEPHAQQIHQSAMDGLEWLGKISMWTDGFRTNVNERPCDEVRHILEVSMSTVIPERMEDYIAQTPQVLSEGVHVSWVMHPGRFALWYARVPAAIAAERNSSAATMKILMPVLLELHYPGGQAMRAGEDWP</sequence>